<name>C1NAM4_MICPC</name>
<proteinExistence type="predicted"/>
<evidence type="ECO:0000256" key="1">
    <source>
        <dbReference type="SAM" id="MobiDB-lite"/>
    </source>
</evidence>
<dbReference type="eggNOG" id="ENOG502QSSG">
    <property type="taxonomic scope" value="Eukaryota"/>
</dbReference>
<dbReference type="KEGG" id="mpp:MICPUCDRAFT_43753"/>
<dbReference type="Pfam" id="PF13225">
    <property type="entry name" value="D27-like_C"/>
    <property type="match status" value="1"/>
</dbReference>
<evidence type="ECO:0000313" key="4">
    <source>
        <dbReference type="Proteomes" id="UP000001876"/>
    </source>
</evidence>
<dbReference type="InterPro" id="IPR038938">
    <property type="entry name" value="D27-like"/>
</dbReference>
<dbReference type="InterPro" id="IPR025114">
    <property type="entry name" value="D27-like_C"/>
</dbReference>
<dbReference type="STRING" id="564608.C1NAM4"/>
<dbReference type="OrthoDB" id="416096at2759"/>
<dbReference type="AlphaFoldDB" id="C1NAM4"/>
<dbReference type="GO" id="GO:0005506">
    <property type="term" value="F:iron ion binding"/>
    <property type="evidence" value="ECO:0007669"/>
    <property type="project" value="InterPro"/>
</dbReference>
<protein>
    <submittedName>
        <fullName evidence="3">Predicted protein</fullName>
    </submittedName>
</protein>
<feature type="domain" description="Beta-carotene isomerase D27-like C-terminal" evidence="2">
    <location>
        <begin position="125"/>
        <end position="205"/>
    </location>
</feature>
<dbReference type="PANTHER" id="PTHR33591">
    <property type="entry name" value="BETA-CAROTENE ISOMERASE D27"/>
    <property type="match status" value="1"/>
</dbReference>
<dbReference type="GeneID" id="9690431"/>
<keyword evidence="4" id="KW-1185">Reference proteome</keyword>
<accession>C1NAM4</accession>
<dbReference type="EMBL" id="GG663754">
    <property type="protein sequence ID" value="EEH50846.1"/>
    <property type="molecule type" value="Genomic_DNA"/>
</dbReference>
<organism evidence="4">
    <name type="scientific">Micromonas pusilla (strain CCMP1545)</name>
    <name type="common">Picoplanktonic green alga</name>
    <dbReference type="NCBI Taxonomy" id="564608"/>
    <lineage>
        <taxon>Eukaryota</taxon>
        <taxon>Viridiplantae</taxon>
        <taxon>Chlorophyta</taxon>
        <taxon>Mamiellophyceae</taxon>
        <taxon>Mamiellales</taxon>
        <taxon>Mamiellaceae</taxon>
        <taxon>Micromonas</taxon>
    </lineage>
</organism>
<evidence type="ECO:0000313" key="3">
    <source>
        <dbReference type="EMBL" id="EEH50846.1"/>
    </source>
</evidence>
<sequence length="281" mass="30086">MSYSFLGQSTVRYPAAVHGTPEAKATYVDSPADKLAIEMNVRMLSELARVKPRGDPTSYDALVEAALMLRDATPPEKLRSDIGNLMRKQITSGMPPFALGAMQALVPSEILREMNATVASEAAEWMFGPTTRETLAGQGGKRVTVVNVKKCRYLEASGCASVCVNQCKLPAQDVMRSEFGTPVYMQPNFNDCSCRMFFGQEPLPESIDPAIKASCLEGCARGDAMAAMSAAAEAEAAASEAAARAGTFPDPQAWVDGVVGPRAKKKNPPERANETCDLLRG</sequence>
<dbReference type="Proteomes" id="UP000001876">
    <property type="component" value="Unassembled WGS sequence"/>
</dbReference>
<feature type="compositionally biased region" description="Basic and acidic residues" evidence="1">
    <location>
        <begin position="267"/>
        <end position="281"/>
    </location>
</feature>
<feature type="region of interest" description="Disordered" evidence="1">
    <location>
        <begin position="254"/>
        <end position="281"/>
    </location>
</feature>
<dbReference type="RefSeq" id="XP_003064988.1">
    <property type="nucleotide sequence ID" value="XM_003064942.1"/>
</dbReference>
<evidence type="ECO:0000259" key="2">
    <source>
        <dbReference type="Pfam" id="PF13225"/>
    </source>
</evidence>
<reference evidence="3 4" key="1">
    <citation type="journal article" date="2009" name="Science">
        <title>Green evolution and dynamic adaptations revealed by genomes of the marine picoeukaryotes Micromonas.</title>
        <authorList>
            <person name="Worden A.Z."/>
            <person name="Lee J.H."/>
            <person name="Mock T."/>
            <person name="Rouze P."/>
            <person name="Simmons M.P."/>
            <person name="Aerts A.L."/>
            <person name="Allen A.E."/>
            <person name="Cuvelier M.L."/>
            <person name="Derelle E."/>
            <person name="Everett M.V."/>
            <person name="Foulon E."/>
            <person name="Grimwood J."/>
            <person name="Gundlach H."/>
            <person name="Henrissat B."/>
            <person name="Napoli C."/>
            <person name="McDonald S.M."/>
            <person name="Parker M.S."/>
            <person name="Rombauts S."/>
            <person name="Salamov A."/>
            <person name="Von Dassow P."/>
            <person name="Badger J.H."/>
            <person name="Coutinho P.M."/>
            <person name="Demir E."/>
            <person name="Dubchak I."/>
            <person name="Gentemann C."/>
            <person name="Eikrem W."/>
            <person name="Gready J.E."/>
            <person name="John U."/>
            <person name="Lanier W."/>
            <person name="Lindquist E.A."/>
            <person name="Lucas S."/>
            <person name="Mayer K.F."/>
            <person name="Moreau H."/>
            <person name="Not F."/>
            <person name="Otillar R."/>
            <person name="Panaud O."/>
            <person name="Pangilinan J."/>
            <person name="Paulsen I."/>
            <person name="Piegu B."/>
            <person name="Poliakov A."/>
            <person name="Robbens S."/>
            <person name="Schmutz J."/>
            <person name="Toulza E."/>
            <person name="Wyss T."/>
            <person name="Zelensky A."/>
            <person name="Zhou K."/>
            <person name="Armbrust E.V."/>
            <person name="Bhattacharya D."/>
            <person name="Goodenough U.W."/>
            <person name="Van de Peer Y."/>
            <person name="Grigoriev I.V."/>
        </authorList>
    </citation>
    <scope>NUCLEOTIDE SEQUENCE [LARGE SCALE GENOMIC DNA]</scope>
    <source>
        <strain evidence="3 4">CCMP1545</strain>
    </source>
</reference>
<gene>
    <name evidence="3" type="ORF">MICPUCDRAFT_43753</name>
</gene>
<dbReference type="PANTHER" id="PTHR33591:SF4">
    <property type="entry name" value="OS08G0114100 PROTEIN"/>
    <property type="match status" value="1"/>
</dbReference>